<dbReference type="Proteomes" id="UP000190744">
    <property type="component" value="Unassembled WGS sequence"/>
</dbReference>
<organism evidence="2 3">
    <name type="scientific">Penicillium brasilianum</name>
    <dbReference type="NCBI Taxonomy" id="104259"/>
    <lineage>
        <taxon>Eukaryota</taxon>
        <taxon>Fungi</taxon>
        <taxon>Dikarya</taxon>
        <taxon>Ascomycota</taxon>
        <taxon>Pezizomycotina</taxon>
        <taxon>Eurotiomycetes</taxon>
        <taxon>Eurotiomycetidae</taxon>
        <taxon>Eurotiales</taxon>
        <taxon>Aspergillaceae</taxon>
        <taxon>Penicillium</taxon>
    </lineage>
</organism>
<feature type="compositionally biased region" description="Basic and acidic residues" evidence="1">
    <location>
        <begin position="348"/>
        <end position="357"/>
    </location>
</feature>
<accession>A0A1S9RPS5</accession>
<dbReference type="EMBL" id="LJBN01000125">
    <property type="protein sequence ID" value="OOQ87366.1"/>
    <property type="molecule type" value="Genomic_DNA"/>
</dbReference>
<proteinExistence type="predicted"/>
<reference evidence="3" key="1">
    <citation type="submission" date="2015-09" db="EMBL/GenBank/DDBJ databases">
        <authorList>
            <person name="Fill T.P."/>
            <person name="Baretta J.F."/>
            <person name="de Almeida L.G."/>
            <person name="Rocha M."/>
            <person name="de Souza D.H."/>
            <person name="Malavazi I."/>
            <person name="Cerdeira L.T."/>
            <person name="Hong H."/>
            <person name="Samborskyy M."/>
            <person name="de Vasconcelos A.T."/>
            <person name="Leadlay P."/>
            <person name="Rodrigues-Filho E."/>
        </authorList>
    </citation>
    <scope>NUCLEOTIDE SEQUENCE [LARGE SCALE GENOMIC DNA]</scope>
    <source>
        <strain evidence="3">LaBioMMi 136</strain>
    </source>
</reference>
<evidence type="ECO:0000313" key="2">
    <source>
        <dbReference type="EMBL" id="OOQ87366.1"/>
    </source>
</evidence>
<sequence length="702" mass="76192">MSNSVEDLVRRLRQEPERFLRAFATPDENNQAFTIKGLLKAVYQLGHTEEDLMKAAWLFVGFLPGFVNKESDASSSAEEVITNEAAEPIGDPQVSIKAPIGLYRFTKPGDKTGDPEVSGFFELRPHKSGWNHRTFIIDDQAAEAEIRWAGDDLKNDAKQVWRLSTAIENGAHYDLGFWVDFEDAVQPFKFAGTVTAGGSDTEKVGIEGVMDDDLYASFGGFFGHMIQQFKASHEQHPSPPQPELKTAFGAVADGPGSSPATGVDIASGAMFPILEMIAMVYLNWVYRQNLQAAPPPPQNVVPVQTEEGRAIDEEVTNNFNKAIAKLEEIDKEKRKPKVLEACNMKVHPSGDDKKDPNPDPGTGGGDPSTGHGRTGRIIAINPTKIFVTARHTSNQNRKACDAVLDVVGQPLRERATELIMDSLTRLNEEHQVVEPAKNPIIDWPTVIQSAINKTCPKAGDPARTIAEFQDAYLVALRQSIGPILMSYLAPLYASLSTQPGTSDLLHYFSDGGDFANYNINDAILKAMASEKVYPGIISETIRAALVKQKDLGPSTSTTPGGGPGAQESFDLQLQGLQTISEVQQDYAKKVDSIAKLLESGALNIENAEAVLREKLDMVAIQPGMYAPAAPPNQWYQTADALGNMGLMVGLSAGYRGSKGAFAKGGGGLGISQRIDKFMSLNKSGPLFNLAKYNYAQLRLLLG</sequence>
<name>A0A1S9RPS5_PENBI</name>
<evidence type="ECO:0000313" key="3">
    <source>
        <dbReference type="Proteomes" id="UP000190744"/>
    </source>
</evidence>
<feature type="region of interest" description="Disordered" evidence="1">
    <location>
        <begin position="341"/>
        <end position="375"/>
    </location>
</feature>
<gene>
    <name evidence="2" type="ORF">PEBR_17194</name>
</gene>
<dbReference type="AlphaFoldDB" id="A0A1S9RPS5"/>
<protein>
    <submittedName>
        <fullName evidence="2">Uncharacterized protein</fullName>
    </submittedName>
</protein>
<evidence type="ECO:0000256" key="1">
    <source>
        <dbReference type="SAM" id="MobiDB-lite"/>
    </source>
</evidence>
<comment type="caution">
    <text evidence="2">The sequence shown here is derived from an EMBL/GenBank/DDBJ whole genome shotgun (WGS) entry which is preliminary data.</text>
</comment>